<feature type="region of interest" description="Disordered" evidence="4">
    <location>
        <begin position="399"/>
        <end position="432"/>
    </location>
</feature>
<comment type="caution">
    <text evidence="5">The sequence shown here is derived from an EMBL/GenBank/DDBJ whole genome shotgun (WGS) entry which is preliminary data.</text>
</comment>
<dbReference type="GO" id="GO:0000972">
    <property type="term" value="P:transcription-dependent tethering of RNA polymerase II gene DNA at nuclear periphery"/>
    <property type="evidence" value="ECO:0007669"/>
    <property type="project" value="TreeGrafter"/>
</dbReference>
<sequence>MTNVWRFAPSDGDARTNDGRDARTRETEASMMFSAHGSRGEVVRVGVGRGAGVDGAVGANGTRASAAFVSDDACVVFGSGKRGVLIMNAYDEGGGSVRVIEGEDGSEGTTRATPTVCAATRTPSGRASAVVGDADGDLYEIVGDIANGKLSIRAFDRKNRSHWVDDMHDDEEAGGEGQATASPTKTPGKNRAWGALRSATMAAGGLLSRKHKPGGVRSLSFVDGSSETRKRLLVCVSDGALEEWSIDVSNTPRPAKLAHAHNIVKQIQRALRTSSNVSFVSADWTLTDVGVDITLLVECDGKGSLHRFQRAHGTDALEIVASAVPAAGALPNNLNRVRLYVEGEDTFVLAEDGSAAMFTGLDYSRVLARMDASNHEPILDVKCVRPGEWVLLSDEGGVTTFNPHTRQTTPRRAGKVTPNKRTSRGDGPSANAVDDADAIECVRTEFENYLAGQSGSRDQTKSRLRAAGAFVSEAVPFATMSKSSIDALPKKLSGKSNRGGPSIEEHVAEKIGRYLSFLDFLTESGVWNDIDSDERLEILTHGEMISATSRFVDLKNTADDEARTILEEIATHAGAEMKAIDSALDERSDLEVCFSRSSEVCSMFPATASVLEKRLKEDNDLEKRALILDTCARGLLVSIEAANDFRRRRTTMYPHSASSGVSWMCEMEAREALHALASVTIKLQAEAAESTTGVGLGPVLGSRLQAVAAPLLDACAAYLNAALPHSTARIDAHDEYVKNRTILLSALLNCAKQSATVPQQSRPQHGPLTEGVDVTIESVAAVAEAHFGYAELFEICDTAGGVPRLHHYMRTLLGAQEDGEESFAHFVYQKLAIEQDRDAVLLRDLPVEFHGDLERFLASHPDLRWLMELRVGKYSEASETLAAIGNRDGADALKKRRALSLAKLALLAAGGNVEDRMDVIDTALAA</sequence>
<evidence type="ECO:0000313" key="6">
    <source>
        <dbReference type="Proteomes" id="UP000009170"/>
    </source>
</evidence>
<reference evidence="5 6" key="2">
    <citation type="journal article" date="2014" name="BMC Genomics">
        <title>An improved genome of the model marine alga Ostreococcus tauri unfolds by assessing Illumina de novo assemblies.</title>
        <authorList>
            <person name="Blanc-Mathieu R."/>
            <person name="Verhelst B."/>
            <person name="Derelle E."/>
            <person name="Rombauts S."/>
            <person name="Bouget F.Y."/>
            <person name="Carre I."/>
            <person name="Chateau A."/>
            <person name="Eyre-Walker A."/>
            <person name="Grimsley N."/>
            <person name="Moreau H."/>
            <person name="Piegu B."/>
            <person name="Rivals E."/>
            <person name="Schackwitz W."/>
            <person name="Van de Peer Y."/>
            <person name="Piganeau G."/>
        </authorList>
    </citation>
    <scope>NUCLEOTIDE SEQUENCE [LARGE SCALE GENOMIC DNA]</scope>
    <source>
        <strain evidence="6">OTTH 0595 / CCAP 157/2 / RCC745</strain>
    </source>
</reference>
<dbReference type="RefSeq" id="XP_003083052.2">
    <property type="nucleotide sequence ID" value="XM_003083004.2"/>
</dbReference>
<keyword evidence="6" id="KW-1185">Reference proteome</keyword>
<proteinExistence type="predicted"/>
<keyword evidence="2" id="KW-0813">Transport</keyword>
<evidence type="ECO:0000313" key="5">
    <source>
        <dbReference type="EMBL" id="CEG02131.1"/>
    </source>
</evidence>
<dbReference type="PANTHER" id="PTHR13405:SF11">
    <property type="entry name" value="NUCLEAR PORE COMPLEX PROTEIN NUP133"/>
    <property type="match status" value="1"/>
</dbReference>
<dbReference type="Gene3D" id="1.20.58.1380">
    <property type="match status" value="1"/>
</dbReference>
<dbReference type="OrthoDB" id="103454at2759"/>
<dbReference type="GO" id="GO:0031080">
    <property type="term" value="C:nuclear pore outer ring"/>
    <property type="evidence" value="ECO:0007669"/>
    <property type="project" value="TreeGrafter"/>
</dbReference>
<organism evidence="5 6">
    <name type="scientific">Ostreococcus tauri</name>
    <name type="common">Marine green alga</name>
    <dbReference type="NCBI Taxonomy" id="70448"/>
    <lineage>
        <taxon>Eukaryota</taxon>
        <taxon>Viridiplantae</taxon>
        <taxon>Chlorophyta</taxon>
        <taxon>Mamiellophyceae</taxon>
        <taxon>Mamiellales</taxon>
        <taxon>Bathycoccaceae</taxon>
        <taxon>Ostreococcus</taxon>
    </lineage>
</organism>
<keyword evidence="3" id="KW-0539">Nucleus</keyword>
<reference evidence="6" key="1">
    <citation type="journal article" date="2006" name="Proc. Natl. Acad. Sci. U.S.A.">
        <title>Genome analysis of the smallest free-living eukaryote Ostreococcus tauri unveils many unique features.</title>
        <authorList>
            <person name="Derelle E."/>
            <person name="Ferraz C."/>
            <person name="Rombauts S."/>
            <person name="Rouze P."/>
            <person name="Worden A.Z."/>
            <person name="Robbens S."/>
            <person name="Partensky F."/>
            <person name="Degroeve S."/>
            <person name="Echeynie S."/>
            <person name="Cooke R."/>
            <person name="Saeys Y."/>
            <person name="Wuyts J."/>
            <person name="Jabbari K."/>
            <person name="Bowler C."/>
            <person name="Panaud O."/>
            <person name="Piegu B."/>
            <person name="Ball S.G."/>
            <person name="Ral J.-P."/>
            <person name="Bouget F.-Y."/>
            <person name="Piganeau G."/>
            <person name="De Baets B."/>
            <person name="Picard A."/>
            <person name="Delseny M."/>
            <person name="Demaille J."/>
            <person name="Van de Peer Y."/>
            <person name="Moreau H."/>
        </authorList>
    </citation>
    <scope>NUCLEOTIDE SEQUENCE [LARGE SCALE GENOMIC DNA]</scope>
    <source>
        <strain evidence="6">OTTH 0595 / CCAP 157/2 / RCC745</strain>
    </source>
</reference>
<name>A0A096PBS2_OSTTA</name>
<dbReference type="KEGG" id="ota:OT_ostta14g02210"/>
<feature type="region of interest" description="Disordered" evidence="4">
    <location>
        <begin position="167"/>
        <end position="191"/>
    </location>
</feature>
<feature type="compositionally biased region" description="Polar residues" evidence="4">
    <location>
        <begin position="399"/>
        <end position="410"/>
    </location>
</feature>
<evidence type="ECO:0000256" key="1">
    <source>
        <dbReference type="ARBA" id="ARBA00004123"/>
    </source>
</evidence>
<gene>
    <name evidence="5" type="ORF">OT_ostta14g02210</name>
</gene>
<dbReference type="InParanoid" id="A0A096PBS2"/>
<evidence type="ECO:0000256" key="3">
    <source>
        <dbReference type="ARBA" id="ARBA00023242"/>
    </source>
</evidence>
<dbReference type="PANTHER" id="PTHR13405">
    <property type="entry name" value="NUCLEAR PORE COMPLEX PROTEIN NUP133"/>
    <property type="match status" value="1"/>
</dbReference>
<dbReference type="EMBL" id="CAID01000014">
    <property type="protein sequence ID" value="CEG02131.1"/>
    <property type="molecule type" value="Genomic_DNA"/>
</dbReference>
<dbReference type="InterPro" id="IPR037624">
    <property type="entry name" value="Nup133-like"/>
</dbReference>
<dbReference type="STRING" id="70448.A0A096PBS2"/>
<feature type="compositionally biased region" description="Basic and acidic residues" evidence="4">
    <location>
        <begin position="12"/>
        <end position="23"/>
    </location>
</feature>
<evidence type="ECO:0000256" key="4">
    <source>
        <dbReference type="SAM" id="MobiDB-lite"/>
    </source>
</evidence>
<feature type="region of interest" description="Disordered" evidence="4">
    <location>
        <begin position="1"/>
        <end position="23"/>
    </location>
</feature>
<comment type="subcellular location">
    <subcellularLocation>
        <location evidence="1">Nucleus</location>
    </subcellularLocation>
</comment>
<protein>
    <submittedName>
        <fullName evidence="5">Nucleoporin, Nup133/Nup155-like, C-terminal</fullName>
    </submittedName>
</protein>
<dbReference type="GO" id="GO:0016973">
    <property type="term" value="P:poly(A)+ mRNA export from nucleus"/>
    <property type="evidence" value="ECO:0007669"/>
    <property type="project" value="TreeGrafter"/>
</dbReference>
<dbReference type="AlphaFoldDB" id="A0A096PBS2"/>
<accession>A0A096PBS2</accession>
<dbReference type="Proteomes" id="UP000009170">
    <property type="component" value="Unassembled WGS sequence"/>
</dbReference>
<evidence type="ECO:0000256" key="2">
    <source>
        <dbReference type="ARBA" id="ARBA00022448"/>
    </source>
</evidence>
<dbReference type="GO" id="GO:0017056">
    <property type="term" value="F:structural constituent of nuclear pore"/>
    <property type="evidence" value="ECO:0007669"/>
    <property type="project" value="InterPro"/>
</dbReference>
<dbReference type="GO" id="GO:0006606">
    <property type="term" value="P:protein import into nucleus"/>
    <property type="evidence" value="ECO:0007669"/>
    <property type="project" value="TreeGrafter"/>
</dbReference>
<dbReference type="GeneID" id="9837702"/>